<dbReference type="PROSITE" id="PS51371">
    <property type="entry name" value="CBS"/>
    <property type="match status" value="1"/>
</dbReference>
<sequence length="211" mass="24521">MFVKSAMIPQAKCYTVQESEPVKNVITMLEEHGIDGLPILNGKKYVGVVTRYDVYKSFFESNKSREDYYSSTTAQDILSHEETYLKGDEIFERTLYELNDFPLLSVVDSDQEFKGIVTRYDVFDQFQSAFGMHKKGVRIAFTSVETEGRISRLADIIQQFHESVISLVTFDETDKLVRRIVLKIEKRDNVNRFLKKLEKSGFRILDIKEDD</sequence>
<dbReference type="SUPFAM" id="SSF54631">
    <property type="entry name" value="CBS-domain pair"/>
    <property type="match status" value="1"/>
</dbReference>
<evidence type="ECO:0000313" key="5">
    <source>
        <dbReference type="Proteomes" id="UP001556040"/>
    </source>
</evidence>
<dbReference type="SMART" id="SM00116">
    <property type="entry name" value="CBS"/>
    <property type="match status" value="1"/>
</dbReference>
<dbReference type="PANTHER" id="PTHR48108:SF35">
    <property type="entry name" value="ZINC METALLOPROTEASE MJ0392"/>
    <property type="match status" value="1"/>
</dbReference>
<protein>
    <submittedName>
        <fullName evidence="4">CBS domain-containing protein</fullName>
    </submittedName>
</protein>
<evidence type="ECO:0000256" key="1">
    <source>
        <dbReference type="ARBA" id="ARBA00022737"/>
    </source>
</evidence>
<evidence type="ECO:0000313" key="4">
    <source>
        <dbReference type="EMBL" id="MEW9500236.1"/>
    </source>
</evidence>
<dbReference type="InterPro" id="IPR046342">
    <property type="entry name" value="CBS_dom_sf"/>
</dbReference>
<dbReference type="RefSeq" id="WP_367777519.1">
    <property type="nucleotide sequence ID" value="NZ_JBFMIA010000001.1"/>
</dbReference>
<keyword evidence="5" id="KW-1185">Reference proteome</keyword>
<dbReference type="InterPro" id="IPR000644">
    <property type="entry name" value="CBS_dom"/>
</dbReference>
<dbReference type="CDD" id="cd02205">
    <property type="entry name" value="CBS_pair_SF"/>
    <property type="match status" value="1"/>
</dbReference>
<dbReference type="Gene3D" id="3.10.580.10">
    <property type="entry name" value="CBS-domain"/>
    <property type="match status" value="1"/>
</dbReference>
<accession>A0ABV3PYR6</accession>
<dbReference type="Pfam" id="PF00571">
    <property type="entry name" value="CBS"/>
    <property type="match status" value="1"/>
</dbReference>
<keyword evidence="2" id="KW-0129">CBS domain</keyword>
<dbReference type="PANTHER" id="PTHR48108">
    <property type="entry name" value="CBS DOMAIN-CONTAINING PROTEIN CBSX2, CHLOROPLASTIC"/>
    <property type="match status" value="1"/>
</dbReference>
<feature type="domain" description="CBS" evidence="3">
    <location>
        <begin position="7"/>
        <end position="64"/>
    </location>
</feature>
<reference evidence="4 5" key="1">
    <citation type="journal article" date="1979" name="Int. J. Syst. Evol. Microbiol.">
        <title>Bacillus globisporus subsp. marinus subsp. nov.</title>
        <authorList>
            <person name="Liu H."/>
        </authorList>
    </citation>
    <scope>NUCLEOTIDE SEQUENCE [LARGE SCALE GENOMIC DNA]</scope>
    <source>
        <strain evidence="4 5">DSM 1297</strain>
    </source>
</reference>
<dbReference type="InterPro" id="IPR051462">
    <property type="entry name" value="CBS_domain-containing"/>
</dbReference>
<dbReference type="EMBL" id="JBFMIA010000001">
    <property type="protein sequence ID" value="MEW9500236.1"/>
    <property type="molecule type" value="Genomic_DNA"/>
</dbReference>
<keyword evidence="1" id="KW-0677">Repeat</keyword>
<gene>
    <name evidence="4" type="ORF">AB1471_00300</name>
</gene>
<evidence type="ECO:0000259" key="3">
    <source>
        <dbReference type="PROSITE" id="PS51371"/>
    </source>
</evidence>
<dbReference type="InterPro" id="IPR017036">
    <property type="entry name" value="Lmo0553-like"/>
</dbReference>
<dbReference type="PIRSF" id="PIRSF035040">
    <property type="entry name" value="UCP035040_CBS_Lmo0553"/>
    <property type="match status" value="1"/>
</dbReference>
<name>A0ABV3PYR6_9BACL</name>
<evidence type="ECO:0000256" key="2">
    <source>
        <dbReference type="PROSITE-ProRule" id="PRU00703"/>
    </source>
</evidence>
<organism evidence="4 5">
    <name type="scientific">Jeotgalibacillus marinus</name>
    <dbReference type="NCBI Taxonomy" id="86667"/>
    <lineage>
        <taxon>Bacteria</taxon>
        <taxon>Bacillati</taxon>
        <taxon>Bacillota</taxon>
        <taxon>Bacilli</taxon>
        <taxon>Bacillales</taxon>
        <taxon>Caryophanaceae</taxon>
        <taxon>Jeotgalibacillus</taxon>
    </lineage>
</organism>
<comment type="caution">
    <text evidence="4">The sequence shown here is derived from an EMBL/GenBank/DDBJ whole genome shotgun (WGS) entry which is preliminary data.</text>
</comment>
<dbReference type="Proteomes" id="UP001556040">
    <property type="component" value="Unassembled WGS sequence"/>
</dbReference>
<proteinExistence type="predicted"/>